<dbReference type="EMBL" id="MBFS01003486">
    <property type="protein sequence ID" value="PVU86402.1"/>
    <property type="molecule type" value="Genomic_DNA"/>
</dbReference>
<name>A0A2T9Y235_9FUNG</name>
<keyword evidence="2" id="KW-1185">Reference proteome</keyword>
<feature type="non-terminal residue" evidence="1">
    <location>
        <position position="325"/>
    </location>
</feature>
<protein>
    <submittedName>
        <fullName evidence="1">Uncharacterized protein</fullName>
    </submittedName>
</protein>
<comment type="caution">
    <text evidence="1">The sequence shown here is derived from an EMBL/GenBank/DDBJ whole genome shotgun (WGS) entry which is preliminary data.</text>
</comment>
<dbReference type="Proteomes" id="UP000245609">
    <property type="component" value="Unassembled WGS sequence"/>
</dbReference>
<dbReference type="STRING" id="133381.A0A2T9Y235"/>
<gene>
    <name evidence="1" type="ORF">BB560_006736</name>
</gene>
<dbReference type="AlphaFoldDB" id="A0A2T9Y235"/>
<evidence type="ECO:0000313" key="1">
    <source>
        <dbReference type="EMBL" id="PVU86402.1"/>
    </source>
</evidence>
<proteinExistence type="predicted"/>
<accession>A0A2T9Y235</accession>
<organism evidence="1 2">
    <name type="scientific">Smittium megazygosporum</name>
    <dbReference type="NCBI Taxonomy" id="133381"/>
    <lineage>
        <taxon>Eukaryota</taxon>
        <taxon>Fungi</taxon>
        <taxon>Fungi incertae sedis</taxon>
        <taxon>Zoopagomycota</taxon>
        <taxon>Kickxellomycotina</taxon>
        <taxon>Harpellomycetes</taxon>
        <taxon>Harpellales</taxon>
        <taxon>Legeriomycetaceae</taxon>
        <taxon>Smittium</taxon>
    </lineage>
</organism>
<reference evidence="1 2" key="1">
    <citation type="journal article" date="2018" name="MBio">
        <title>Comparative Genomics Reveals the Core Gene Toolbox for the Fungus-Insect Symbiosis.</title>
        <authorList>
            <person name="Wang Y."/>
            <person name="Stata M."/>
            <person name="Wang W."/>
            <person name="Stajich J.E."/>
            <person name="White M.M."/>
            <person name="Moncalvo J.M."/>
        </authorList>
    </citation>
    <scope>NUCLEOTIDE SEQUENCE [LARGE SCALE GENOMIC DNA]</scope>
    <source>
        <strain evidence="1 2">SC-DP-2</strain>
    </source>
</reference>
<evidence type="ECO:0000313" key="2">
    <source>
        <dbReference type="Proteomes" id="UP000245609"/>
    </source>
</evidence>
<sequence length="325" mass="36535">MKSSTTGYSPAKLMLGASLRLPTYPLVEFDSCLHTQELEVAALAGIRKGRIRKSEHSNKIMKFKKEEKVLELQQTKSVAARNRTSDLPDSGRPDEPKGYNVKLFYFIVRSIHTHDSWDNKQCRAAYAHYCSIADEKSRLPILCINSICRAPNSLRRDQSGKNEKKKPRFHCGKCGKHISIADYYTMIMGLTTFESDSQNTSTSGDNEHPKDMRSTDIHHYIESSSINVSPDLRKESIEYDGFNLDFEDNPVVHISSKPIKPSSTVFSGIGSATPSTSEYQQSKKQKTSFAVPSKETSFFLLSKKLAKGKNNTEPLQIENALRSLT</sequence>